<gene>
    <name evidence="2" type="ORF">E2562_026912</name>
</gene>
<reference evidence="2 3" key="1">
    <citation type="submission" date="2019-11" db="EMBL/GenBank/DDBJ databases">
        <title>Whole genome sequence of Oryza granulata.</title>
        <authorList>
            <person name="Li W."/>
        </authorList>
    </citation>
    <scope>NUCLEOTIDE SEQUENCE [LARGE SCALE GENOMIC DNA]</scope>
    <source>
        <strain evidence="3">cv. Menghai</strain>
        <tissue evidence="2">Leaf</tissue>
    </source>
</reference>
<evidence type="ECO:0000256" key="1">
    <source>
        <dbReference type="SAM" id="MobiDB-lite"/>
    </source>
</evidence>
<evidence type="ECO:0000313" key="3">
    <source>
        <dbReference type="Proteomes" id="UP000479710"/>
    </source>
</evidence>
<dbReference type="AlphaFoldDB" id="A0A6G1CUX3"/>
<keyword evidence="3" id="KW-1185">Reference proteome</keyword>
<proteinExistence type="predicted"/>
<organism evidence="2 3">
    <name type="scientific">Oryza meyeriana var. granulata</name>
    <dbReference type="NCBI Taxonomy" id="110450"/>
    <lineage>
        <taxon>Eukaryota</taxon>
        <taxon>Viridiplantae</taxon>
        <taxon>Streptophyta</taxon>
        <taxon>Embryophyta</taxon>
        <taxon>Tracheophyta</taxon>
        <taxon>Spermatophyta</taxon>
        <taxon>Magnoliopsida</taxon>
        <taxon>Liliopsida</taxon>
        <taxon>Poales</taxon>
        <taxon>Poaceae</taxon>
        <taxon>BOP clade</taxon>
        <taxon>Oryzoideae</taxon>
        <taxon>Oryzeae</taxon>
        <taxon>Oryzinae</taxon>
        <taxon>Oryza</taxon>
        <taxon>Oryza meyeriana</taxon>
    </lineage>
</organism>
<accession>A0A6G1CUX3</accession>
<dbReference type="EMBL" id="SPHZ02000008">
    <property type="protein sequence ID" value="KAF0903363.1"/>
    <property type="molecule type" value="Genomic_DNA"/>
</dbReference>
<name>A0A6G1CUX3_9ORYZ</name>
<sequence>MVGGGGVGAGLPVGRPVDKGGGISMPEEEEEPSRVGACSAMEMRPGLLPHGCERLGVPPGRRWRLWYGRQRERRRGWRWRLGEEEGMRRRCREAEVKWRSSP</sequence>
<evidence type="ECO:0000313" key="2">
    <source>
        <dbReference type="EMBL" id="KAF0903363.1"/>
    </source>
</evidence>
<feature type="compositionally biased region" description="Gly residues" evidence="1">
    <location>
        <begin position="1"/>
        <end position="11"/>
    </location>
</feature>
<comment type="caution">
    <text evidence="2">The sequence shown here is derived from an EMBL/GenBank/DDBJ whole genome shotgun (WGS) entry which is preliminary data.</text>
</comment>
<protein>
    <submittedName>
        <fullName evidence="2">Uncharacterized protein</fullName>
    </submittedName>
</protein>
<dbReference type="Proteomes" id="UP000479710">
    <property type="component" value="Unassembled WGS sequence"/>
</dbReference>
<feature type="region of interest" description="Disordered" evidence="1">
    <location>
        <begin position="1"/>
        <end position="34"/>
    </location>
</feature>